<dbReference type="GO" id="GO:0006357">
    <property type="term" value="P:regulation of transcription by RNA polymerase II"/>
    <property type="evidence" value="ECO:0007669"/>
    <property type="project" value="TreeGrafter"/>
</dbReference>
<gene>
    <name evidence="3" type="ORF">CHC_T00008195001</name>
</gene>
<dbReference type="GO" id="GO:0035060">
    <property type="term" value="C:brahma complex"/>
    <property type="evidence" value="ECO:0007669"/>
    <property type="project" value="InterPro"/>
</dbReference>
<dbReference type="GO" id="GO:0045893">
    <property type="term" value="P:positive regulation of DNA-templated transcription"/>
    <property type="evidence" value="ECO:0007669"/>
    <property type="project" value="TreeGrafter"/>
</dbReference>
<dbReference type="RefSeq" id="XP_005712163.1">
    <property type="nucleotide sequence ID" value="XM_005712106.1"/>
</dbReference>
<evidence type="ECO:0000313" key="4">
    <source>
        <dbReference type="Proteomes" id="UP000012073"/>
    </source>
</evidence>
<evidence type="ECO:0000313" key="3">
    <source>
        <dbReference type="EMBL" id="CDF32498.1"/>
    </source>
</evidence>
<evidence type="ECO:0000259" key="2">
    <source>
        <dbReference type="PROSITE" id="PS51011"/>
    </source>
</evidence>
<dbReference type="OrthoDB" id="10044343at2759"/>
<dbReference type="InterPro" id="IPR011989">
    <property type="entry name" value="ARM-like"/>
</dbReference>
<dbReference type="GO" id="GO:0031491">
    <property type="term" value="F:nucleosome binding"/>
    <property type="evidence" value="ECO:0007669"/>
    <property type="project" value="TreeGrafter"/>
</dbReference>
<protein>
    <recommendedName>
        <fullName evidence="2">ARID domain-containing protein</fullName>
    </recommendedName>
</protein>
<name>R7Q3S0_CHOCR</name>
<sequence length="521" mass="56919">MVAKALNLPKSCTSAAFILRVEYEKLLYAYEQKHVWDRDPQHVAQLFPADRVKRIALPIMRAGDYDRRSLSSHTPGMSPMYALPKTSSRPRRQAALAATNAVASAVSDDPYGFPVFPKRSRLTGLDEASLSPYEEQIIDDEIVNDNAPHGVYVPGQPGEKERVVSALWSPMHDDVAWALGTLNALSFDARNVFVAQEFPGILDALNEVLNRYLEDVMRKRSYGVAAGIEELDLNAPRDIEMAAVDIRHAGHDLTGPGIGVSRNPLHEEFLRSSSLQQYPNLFNLADPIAIDRQQCATVAVNVLRNMSFCPRNAAYLALSPQILGISAVMISNVGVGANLREGLVDMWMNVSPVMTATPGSPGHTVLMACVKLLDPFKEGAEVTRFTNIGEVLARLAASPERNEAAIVSSFPELLPRVVDMLSGRNRRYVSAGLAALCNFSAFDWPARDAIARVPRCLDRLVGMLSDTEFAPRAALTLLNLAEAPNNRSVMITHEAALVEFAMTPSPAADTVASILFDLSDD</sequence>
<dbReference type="GO" id="GO:0005654">
    <property type="term" value="C:nucleoplasm"/>
    <property type="evidence" value="ECO:0007669"/>
    <property type="project" value="TreeGrafter"/>
</dbReference>
<dbReference type="EMBL" id="HG001508">
    <property type="protein sequence ID" value="CDF32498.1"/>
    <property type="molecule type" value="Genomic_DNA"/>
</dbReference>
<dbReference type="PhylomeDB" id="R7Q3S0"/>
<dbReference type="Gene3D" id="1.25.10.10">
    <property type="entry name" value="Leucine-rich Repeat Variant"/>
    <property type="match status" value="1"/>
</dbReference>
<dbReference type="Gene3D" id="1.10.150.60">
    <property type="entry name" value="ARID DNA-binding domain"/>
    <property type="match status" value="1"/>
</dbReference>
<dbReference type="InterPro" id="IPR016024">
    <property type="entry name" value="ARM-type_fold"/>
</dbReference>
<evidence type="ECO:0000256" key="1">
    <source>
        <dbReference type="ARBA" id="ARBA00022853"/>
    </source>
</evidence>
<dbReference type="GO" id="GO:0006338">
    <property type="term" value="P:chromatin remodeling"/>
    <property type="evidence" value="ECO:0007669"/>
    <property type="project" value="InterPro"/>
</dbReference>
<dbReference type="GO" id="GO:0003677">
    <property type="term" value="F:DNA binding"/>
    <property type="evidence" value="ECO:0007669"/>
    <property type="project" value="InterPro"/>
</dbReference>
<dbReference type="SUPFAM" id="SSF48371">
    <property type="entry name" value="ARM repeat"/>
    <property type="match status" value="1"/>
</dbReference>
<accession>R7Q3S0</accession>
<dbReference type="GO" id="GO:0016514">
    <property type="term" value="C:SWI/SNF complex"/>
    <property type="evidence" value="ECO:0007669"/>
    <property type="project" value="InterPro"/>
</dbReference>
<feature type="domain" description="ARID" evidence="2">
    <location>
        <begin position="1"/>
        <end position="35"/>
    </location>
</feature>
<keyword evidence="1" id="KW-0156">Chromatin regulator</keyword>
<dbReference type="InterPro" id="IPR036431">
    <property type="entry name" value="ARID_dom_sf"/>
</dbReference>
<reference evidence="4" key="1">
    <citation type="journal article" date="2013" name="Proc. Natl. Acad. Sci. U.S.A.">
        <title>Genome structure and metabolic features in the red seaweed Chondrus crispus shed light on evolution of the Archaeplastida.</title>
        <authorList>
            <person name="Collen J."/>
            <person name="Porcel B."/>
            <person name="Carre W."/>
            <person name="Ball S.G."/>
            <person name="Chaparro C."/>
            <person name="Tonon T."/>
            <person name="Barbeyron T."/>
            <person name="Michel G."/>
            <person name="Noel B."/>
            <person name="Valentin K."/>
            <person name="Elias M."/>
            <person name="Artiguenave F."/>
            <person name="Arun A."/>
            <person name="Aury J.M."/>
            <person name="Barbosa-Neto J.F."/>
            <person name="Bothwell J.H."/>
            <person name="Bouget F.Y."/>
            <person name="Brillet L."/>
            <person name="Cabello-Hurtado F."/>
            <person name="Capella-Gutierrez S."/>
            <person name="Charrier B."/>
            <person name="Cladiere L."/>
            <person name="Cock J.M."/>
            <person name="Coelho S.M."/>
            <person name="Colleoni C."/>
            <person name="Czjzek M."/>
            <person name="Da Silva C."/>
            <person name="Delage L."/>
            <person name="Denoeud F."/>
            <person name="Deschamps P."/>
            <person name="Dittami S.M."/>
            <person name="Gabaldon T."/>
            <person name="Gachon C.M."/>
            <person name="Groisillier A."/>
            <person name="Herve C."/>
            <person name="Jabbari K."/>
            <person name="Katinka M."/>
            <person name="Kloareg B."/>
            <person name="Kowalczyk N."/>
            <person name="Labadie K."/>
            <person name="Leblanc C."/>
            <person name="Lopez P.J."/>
            <person name="McLachlan D.H."/>
            <person name="Meslet-Cladiere L."/>
            <person name="Moustafa A."/>
            <person name="Nehr Z."/>
            <person name="Nyvall Collen P."/>
            <person name="Panaud O."/>
            <person name="Partensky F."/>
            <person name="Poulain J."/>
            <person name="Rensing S.A."/>
            <person name="Rousvoal S."/>
            <person name="Samson G."/>
            <person name="Symeonidi A."/>
            <person name="Weissenbach J."/>
            <person name="Zambounis A."/>
            <person name="Wincker P."/>
            <person name="Boyen C."/>
        </authorList>
    </citation>
    <scope>NUCLEOTIDE SEQUENCE [LARGE SCALE GENOMIC DNA]</scope>
    <source>
        <strain evidence="4">cv. Stackhouse</strain>
    </source>
</reference>
<dbReference type="InterPro" id="IPR021906">
    <property type="entry name" value="BAF250/Osa"/>
</dbReference>
<dbReference type="GeneID" id="17319874"/>
<dbReference type="PROSITE" id="PS51011">
    <property type="entry name" value="ARID"/>
    <property type="match status" value="1"/>
</dbReference>
<dbReference type="PANTHER" id="PTHR12656:SF5">
    <property type="entry name" value="TRITHORAX GROUP PROTEIN OSA"/>
    <property type="match status" value="1"/>
</dbReference>
<keyword evidence="4" id="KW-1185">Reference proteome</keyword>
<organism evidence="3 4">
    <name type="scientific">Chondrus crispus</name>
    <name type="common">Carrageen Irish moss</name>
    <name type="synonym">Polymorpha crispa</name>
    <dbReference type="NCBI Taxonomy" id="2769"/>
    <lineage>
        <taxon>Eukaryota</taxon>
        <taxon>Rhodophyta</taxon>
        <taxon>Florideophyceae</taxon>
        <taxon>Rhodymeniophycidae</taxon>
        <taxon>Gigartinales</taxon>
        <taxon>Gigartinaceae</taxon>
        <taxon>Chondrus</taxon>
    </lineage>
</organism>
<dbReference type="OMA" id="IMLAFES"/>
<dbReference type="Gramene" id="CDF32498">
    <property type="protein sequence ID" value="CDF32498"/>
    <property type="gene ID" value="CHC_T00008195001"/>
</dbReference>
<dbReference type="PANTHER" id="PTHR12656">
    <property type="entry name" value="BRG-1 ASSOCIATED FACTOR 250 BAF250"/>
    <property type="match status" value="1"/>
</dbReference>
<dbReference type="KEGG" id="ccp:CHC_T00008195001"/>
<dbReference type="InterPro" id="IPR001606">
    <property type="entry name" value="ARID_dom"/>
</dbReference>
<proteinExistence type="predicted"/>
<dbReference type="SUPFAM" id="SSF46774">
    <property type="entry name" value="ARID-like"/>
    <property type="match status" value="1"/>
</dbReference>
<dbReference type="STRING" id="2769.R7Q3S0"/>
<dbReference type="AlphaFoldDB" id="R7Q3S0"/>
<dbReference type="Proteomes" id="UP000012073">
    <property type="component" value="Unassembled WGS sequence"/>
</dbReference>